<evidence type="ECO:0000313" key="3">
    <source>
        <dbReference type="Proteomes" id="UP000799424"/>
    </source>
</evidence>
<evidence type="ECO:0000256" key="1">
    <source>
        <dbReference type="SAM" id="MobiDB-lite"/>
    </source>
</evidence>
<feature type="compositionally biased region" description="Polar residues" evidence="1">
    <location>
        <begin position="267"/>
        <end position="283"/>
    </location>
</feature>
<dbReference type="OrthoDB" id="3736522at2759"/>
<dbReference type="Proteomes" id="UP000799424">
    <property type="component" value="Unassembled WGS sequence"/>
</dbReference>
<name>A0A6A7AC31_9PLEO</name>
<evidence type="ECO:0000313" key="2">
    <source>
        <dbReference type="EMBL" id="KAF2830278.1"/>
    </source>
</evidence>
<feature type="region of interest" description="Disordered" evidence="1">
    <location>
        <begin position="243"/>
        <end position="302"/>
    </location>
</feature>
<gene>
    <name evidence="2" type="ORF">CC86DRAFT_452756</name>
</gene>
<feature type="compositionally biased region" description="Basic and acidic residues" evidence="1">
    <location>
        <begin position="249"/>
        <end position="266"/>
    </location>
</feature>
<reference evidence="2" key="1">
    <citation type="journal article" date="2020" name="Stud. Mycol.">
        <title>101 Dothideomycetes genomes: a test case for predicting lifestyles and emergence of pathogens.</title>
        <authorList>
            <person name="Haridas S."/>
            <person name="Albert R."/>
            <person name="Binder M."/>
            <person name="Bloem J."/>
            <person name="Labutti K."/>
            <person name="Salamov A."/>
            <person name="Andreopoulos B."/>
            <person name="Baker S."/>
            <person name="Barry K."/>
            <person name="Bills G."/>
            <person name="Bluhm B."/>
            <person name="Cannon C."/>
            <person name="Castanera R."/>
            <person name="Culley D."/>
            <person name="Daum C."/>
            <person name="Ezra D."/>
            <person name="Gonzalez J."/>
            <person name="Henrissat B."/>
            <person name="Kuo A."/>
            <person name="Liang C."/>
            <person name="Lipzen A."/>
            <person name="Lutzoni F."/>
            <person name="Magnuson J."/>
            <person name="Mondo S."/>
            <person name="Nolan M."/>
            <person name="Ohm R."/>
            <person name="Pangilinan J."/>
            <person name="Park H.-J."/>
            <person name="Ramirez L."/>
            <person name="Alfaro M."/>
            <person name="Sun H."/>
            <person name="Tritt A."/>
            <person name="Yoshinaga Y."/>
            <person name="Zwiers L.-H."/>
            <person name="Turgeon B."/>
            <person name="Goodwin S."/>
            <person name="Spatafora J."/>
            <person name="Crous P."/>
            <person name="Grigoriev I."/>
        </authorList>
    </citation>
    <scope>NUCLEOTIDE SEQUENCE</scope>
    <source>
        <strain evidence="2">CBS 113818</strain>
    </source>
</reference>
<accession>A0A6A7AC31</accession>
<keyword evidence="3" id="KW-1185">Reference proteome</keyword>
<protein>
    <submittedName>
        <fullName evidence="2">Uncharacterized protein</fullName>
    </submittedName>
</protein>
<organism evidence="2 3">
    <name type="scientific">Ophiobolus disseminans</name>
    <dbReference type="NCBI Taxonomy" id="1469910"/>
    <lineage>
        <taxon>Eukaryota</taxon>
        <taxon>Fungi</taxon>
        <taxon>Dikarya</taxon>
        <taxon>Ascomycota</taxon>
        <taxon>Pezizomycotina</taxon>
        <taxon>Dothideomycetes</taxon>
        <taxon>Pleosporomycetidae</taxon>
        <taxon>Pleosporales</taxon>
        <taxon>Pleosporineae</taxon>
        <taxon>Phaeosphaeriaceae</taxon>
        <taxon>Ophiobolus</taxon>
    </lineage>
</organism>
<sequence>MLAAKSVEANDPVKAGMLETATTQEDAATGSPQPDLLMEVEELSLMADQDAATVEIQRKEEEALAFLLFQAYHPHFAFEMPSQSFKACRDQLVHGAVARIWPLFQKAPSPFAGYKAAEKYLAQRLASQHFDYAIDANATTKHVWNVKNRVHHEFTREAEKAGLFIIDRHPQELLETTISKWPNSFTDLREARHWARQIYRQNGLESNLCVGKAPSDARKQAVNCAVMNAYNAGKFAVDIRPAMSSTHMPQKEEDKLLLSSEGRSEDQMSLPNSIRSSSPATSDVDQDDELPQTPGPATISKQEGVQTITLSFKNVIELDEAYMAARFEMAEQMLSRIGFHPADKKAQEIEDKIANAEENLAKMGIEVGGKKMAFLE</sequence>
<proteinExistence type="predicted"/>
<dbReference type="EMBL" id="MU006219">
    <property type="protein sequence ID" value="KAF2830278.1"/>
    <property type="molecule type" value="Genomic_DNA"/>
</dbReference>
<dbReference type="AlphaFoldDB" id="A0A6A7AC31"/>